<dbReference type="EMBL" id="LVJS01000023">
    <property type="protein sequence ID" value="KZC24592.1"/>
    <property type="molecule type" value="Genomic_DNA"/>
</dbReference>
<organism evidence="1 2">
    <name type="scientific">Rhodanobacter thiooxydans</name>
    <dbReference type="NCBI Taxonomy" id="416169"/>
    <lineage>
        <taxon>Bacteria</taxon>
        <taxon>Pseudomonadati</taxon>
        <taxon>Pseudomonadota</taxon>
        <taxon>Gammaproteobacteria</taxon>
        <taxon>Lysobacterales</taxon>
        <taxon>Rhodanobacteraceae</taxon>
        <taxon>Rhodanobacter</taxon>
    </lineage>
</organism>
<dbReference type="Pfam" id="PF19459">
    <property type="entry name" value="DUF5996"/>
    <property type="match status" value="1"/>
</dbReference>
<keyword evidence="2" id="KW-1185">Reference proteome</keyword>
<dbReference type="RefSeq" id="WP_008434849.1">
    <property type="nucleotide sequence ID" value="NZ_LVJS01000023.1"/>
</dbReference>
<name>A0A154QKN6_9GAMM</name>
<dbReference type="InterPro" id="IPR046038">
    <property type="entry name" value="DUF5996"/>
</dbReference>
<dbReference type="Proteomes" id="UP000076131">
    <property type="component" value="Unassembled WGS sequence"/>
</dbReference>
<dbReference type="STRING" id="416169.RHOFW104T7_07685"/>
<comment type="caution">
    <text evidence="1">The sequence shown here is derived from an EMBL/GenBank/DDBJ whole genome shotgun (WGS) entry which is preliminary data.</text>
</comment>
<accession>A0A154QKN6</accession>
<gene>
    <name evidence="1" type="ORF">RHOFW104T7_07685</name>
</gene>
<dbReference type="AlphaFoldDB" id="A0A154QKN6"/>
<protein>
    <submittedName>
        <fullName evidence="1">Uncharacterized protein</fullName>
    </submittedName>
</protein>
<evidence type="ECO:0000313" key="2">
    <source>
        <dbReference type="Proteomes" id="UP000076131"/>
    </source>
</evidence>
<reference evidence="1 2" key="1">
    <citation type="journal article" date="2016" name="MBio">
        <title>Lateral Gene Transfer in a Heavy Metal-Contaminated-Groundwater Microbial Community.</title>
        <authorList>
            <person name="Hemme C.L."/>
            <person name="Green S.J."/>
            <person name="Rishishwar L."/>
            <person name="Prakash O."/>
            <person name="Pettenato A."/>
            <person name="Chakraborty R."/>
            <person name="Deutschbauer A.M."/>
            <person name="Van Nostrand J.D."/>
            <person name="Wu L."/>
            <person name="He Z."/>
            <person name="Jordan I.K."/>
            <person name="Hazen T.C."/>
            <person name="Arkin A.P."/>
            <person name="Kostka J.E."/>
            <person name="Zhou J."/>
        </authorList>
    </citation>
    <scope>NUCLEOTIDE SEQUENCE [LARGE SCALE GENOMIC DNA]</scope>
    <source>
        <strain evidence="1 2">FW104-T7</strain>
    </source>
</reference>
<proteinExistence type="predicted"/>
<dbReference type="eggNOG" id="ENOG502Z7SC">
    <property type="taxonomic scope" value="Bacteria"/>
</dbReference>
<evidence type="ECO:0000313" key="1">
    <source>
        <dbReference type="EMBL" id="KZC24592.1"/>
    </source>
</evidence>
<sequence length="302" mass="34196">MTTTIGTCWPALPYDEWKDIYATLHLWTQVVGKIALAQAPPLNHCWGVALRVNARGLTTQPLPHGERTFTIQFDFIDHQLVIGASDGAMRTLALRPRSVADFYRELLETLAAMQLAVKIHPLSTELPQPIRLDRDTEHHSYDPDYANRFWRILVQVERVFTESRCEFVGKSSPVNFFWGSFDLAVTRFSGRRAPPRNGPAFEREAYSHEVISHGFWPGSGPLLQPAFYAYAAPEPAGFKEASVRPEAAYYHREFGEFILPYEAVRQADAPDAMIHAFMRSTYECAADLAHWDRGALDRQASA</sequence>